<sequence>MDRLAELEHHVVGHIDGQRDRADARQAQPGGDRCGGRPARIEPLDRPRHEAHGAVATADRGVVAQDDVEAGGSSGPAALARLGGRVGERRAGGVGVLAGEAAHREGVAAVRRDVDLDGDVVQAEQGDRVGTRLGIETQLDEP</sequence>
<dbReference type="AlphaFoldDB" id="A0AA37UP35"/>
<evidence type="ECO:0000313" key="3">
    <source>
        <dbReference type="Proteomes" id="UP001157160"/>
    </source>
</evidence>
<reference evidence="2 3" key="1">
    <citation type="journal article" date="2014" name="Int. J. Syst. Evol. Microbiol.">
        <title>Complete genome sequence of Corynebacterium casei LMG S-19264T (=DSM 44701T), isolated from a smear-ripened cheese.</title>
        <authorList>
            <consortium name="US DOE Joint Genome Institute (JGI-PGF)"/>
            <person name="Walter F."/>
            <person name="Albersmeier A."/>
            <person name="Kalinowski J."/>
            <person name="Ruckert C."/>
        </authorList>
    </citation>
    <scope>NUCLEOTIDE SEQUENCE [LARGE SCALE GENOMIC DNA]</scope>
    <source>
        <strain evidence="2 3">NBRC 112289</strain>
    </source>
</reference>
<evidence type="ECO:0000313" key="2">
    <source>
        <dbReference type="EMBL" id="GMA27112.1"/>
    </source>
</evidence>
<proteinExistence type="predicted"/>
<feature type="region of interest" description="Disordered" evidence="1">
    <location>
        <begin position="1"/>
        <end position="48"/>
    </location>
</feature>
<evidence type="ECO:0000256" key="1">
    <source>
        <dbReference type="SAM" id="MobiDB-lite"/>
    </source>
</evidence>
<name>A0AA37UP35_9MICO</name>
<organism evidence="2 3">
    <name type="scientific">Arenivirga flava</name>
    <dbReference type="NCBI Taxonomy" id="1930060"/>
    <lineage>
        <taxon>Bacteria</taxon>
        <taxon>Bacillati</taxon>
        <taxon>Actinomycetota</taxon>
        <taxon>Actinomycetes</taxon>
        <taxon>Micrococcales</taxon>
        <taxon>Microbacteriaceae</taxon>
        <taxon>Arenivirga</taxon>
    </lineage>
</organism>
<feature type="compositionally biased region" description="Basic and acidic residues" evidence="1">
    <location>
        <begin position="39"/>
        <end position="48"/>
    </location>
</feature>
<protein>
    <submittedName>
        <fullName evidence="2">Uncharacterized protein</fullName>
    </submittedName>
</protein>
<comment type="caution">
    <text evidence="2">The sequence shown here is derived from an EMBL/GenBank/DDBJ whole genome shotgun (WGS) entry which is preliminary data.</text>
</comment>
<gene>
    <name evidence="2" type="ORF">GCM10025874_03650</name>
</gene>
<accession>A0AA37UP35</accession>
<keyword evidence="3" id="KW-1185">Reference proteome</keyword>
<feature type="compositionally biased region" description="Basic and acidic residues" evidence="1">
    <location>
        <begin position="1"/>
        <end position="24"/>
    </location>
</feature>
<dbReference type="EMBL" id="BSUL01000001">
    <property type="protein sequence ID" value="GMA27112.1"/>
    <property type="molecule type" value="Genomic_DNA"/>
</dbReference>
<dbReference type="Proteomes" id="UP001157160">
    <property type="component" value="Unassembled WGS sequence"/>
</dbReference>